<organism evidence="1 2">
    <name type="scientific">Choristoneura fumiferana</name>
    <name type="common">Spruce budworm moth</name>
    <name type="synonym">Archips fumiferana</name>
    <dbReference type="NCBI Taxonomy" id="7141"/>
    <lineage>
        <taxon>Eukaryota</taxon>
        <taxon>Metazoa</taxon>
        <taxon>Ecdysozoa</taxon>
        <taxon>Arthropoda</taxon>
        <taxon>Hexapoda</taxon>
        <taxon>Insecta</taxon>
        <taxon>Pterygota</taxon>
        <taxon>Neoptera</taxon>
        <taxon>Endopterygota</taxon>
        <taxon>Lepidoptera</taxon>
        <taxon>Glossata</taxon>
        <taxon>Ditrysia</taxon>
        <taxon>Tortricoidea</taxon>
        <taxon>Tortricidae</taxon>
        <taxon>Tortricinae</taxon>
        <taxon>Choristoneura</taxon>
    </lineage>
</organism>
<gene>
    <name evidence="1" type="ORF">MSG28_001196</name>
</gene>
<dbReference type="Proteomes" id="UP001064048">
    <property type="component" value="Chromosome Z"/>
</dbReference>
<evidence type="ECO:0000313" key="1">
    <source>
        <dbReference type="EMBL" id="KAI8431151.1"/>
    </source>
</evidence>
<keyword evidence="2" id="KW-1185">Reference proteome</keyword>
<evidence type="ECO:0000313" key="2">
    <source>
        <dbReference type="Proteomes" id="UP001064048"/>
    </source>
</evidence>
<sequence>MLTNKLVWYIVLCLARYVHSVKPYSKRQQEIWRVECDLGIITDPDCPVDGSWAAWSAWSPCKGSCDNIGHRTRTRECSNPPPSKDGVPCTGPDEDTMPCHLTNCTVKDFRKLATGDSGRTEALNQLAAAPALMARCLQSECPFDSIEAALAYDNTWQISPEAVWNSLQCVKHNMGCPVVGEWGAWGEWSSCGARCGQGVRWRLRRCDTPPPSDASRICTGNPLEAEDCEGDQCAIEDQVDYGGGGTWSEWQQWSECLETCGPGARRRRRVCNEKKTQQVGGTWGTHCQGQHDELEVCENKVCVLDGAWSGWSIWGPCSQSCGAGTRSRSRSCTRPIPAGGGTDCVGHKYEVGSCHLAPCEVFSHTVAVLNGESFFHYDFEHKRSSLFHFYIRFMPLSPHGTLVRRGTMRNPNVRLSLQKWHICLDAEGSSKSCSLPRICSPSVIESAAWHTALVTVSSDSASLRLDDARTPIRSTFPCEPELEDEKMNIIIGEKFHGELQEAVVNFIPLVLTMDENTRYKRSNFVPTSTTNIAYEKASTEEAFLNLAADQYLRLPCFDDQNEWRLELTLKSKRDSGTILFLRDDSSDSWLHLSLQNMRMNLRLGNRDFRSESSGSTEYLPDQWLDVVMLKKTETNSVETSINAGERIHAVIEEGNNRHRRHTYNIFNPLKKLRRSRKEEKFEDINNKTKLNETSVVVPFVICSDEFFVGGVPQEFRRNSEDFVAFTGIIALISINGELQDLHKFSVERSKGDKVQLSSRTASISGSYHETSWGSSNSLNLTCLHARTARSPRTARWIFLDTGIDSVISTKKARSIDDGRVLRLVATATNDLRGFYTCRSHARKVTRNIVTYGVIGKIRQRLTSPDTTTAIALVTTLILIIGTLTWIVSEGINDLRNGFGFFRDRHLTPQQEAEAVCNYIDANIELIGSKSLAKLAKARARRKGQRLASKMNFAAQEPQGMMADRPDSDSTLSESEALPDLPAIKSSSMEKTQDIFRCEPCYISSPRHGSNITSPRPKLTSSSSADTSPRILCSRLLITRGYQARERRKKGNSASKKQISSLLTIKSSAFVNQSPAQKILQRFRELKSDDS</sequence>
<reference evidence="1 2" key="1">
    <citation type="journal article" date="2022" name="Genome Biol. Evol.">
        <title>The Spruce Budworm Genome: Reconstructing the Evolutionary History of Antifreeze Proteins.</title>
        <authorList>
            <person name="Beliveau C."/>
            <person name="Gagne P."/>
            <person name="Picq S."/>
            <person name="Vernygora O."/>
            <person name="Keeling C.I."/>
            <person name="Pinkney K."/>
            <person name="Doucet D."/>
            <person name="Wen F."/>
            <person name="Johnston J.S."/>
            <person name="Maaroufi H."/>
            <person name="Boyle B."/>
            <person name="Laroche J."/>
            <person name="Dewar K."/>
            <person name="Juretic N."/>
            <person name="Blackburn G."/>
            <person name="Nisole A."/>
            <person name="Brunet B."/>
            <person name="Brandao M."/>
            <person name="Lumley L."/>
            <person name="Duan J."/>
            <person name="Quan G."/>
            <person name="Lucarotti C.J."/>
            <person name="Roe A.D."/>
            <person name="Sperling F.A.H."/>
            <person name="Levesque R.C."/>
            <person name="Cusson M."/>
        </authorList>
    </citation>
    <scope>NUCLEOTIDE SEQUENCE [LARGE SCALE GENOMIC DNA]</scope>
    <source>
        <strain evidence="1">Glfc:IPQL:Cfum</strain>
    </source>
</reference>
<accession>A0ACC0K439</accession>
<name>A0ACC0K439_CHOFU</name>
<proteinExistence type="predicted"/>
<comment type="caution">
    <text evidence="1">The sequence shown here is derived from an EMBL/GenBank/DDBJ whole genome shotgun (WGS) entry which is preliminary data.</text>
</comment>
<protein>
    <submittedName>
        <fullName evidence="1">Uncharacterized protein</fullName>
    </submittedName>
</protein>
<dbReference type="EMBL" id="CM046131">
    <property type="protein sequence ID" value="KAI8431151.1"/>
    <property type="molecule type" value="Genomic_DNA"/>
</dbReference>